<accession>M1NSH6</accession>
<evidence type="ECO:0008006" key="3">
    <source>
        <dbReference type="Google" id="ProtNLM"/>
    </source>
</evidence>
<dbReference type="InterPro" id="IPR011455">
    <property type="entry name" value="DUF1561"/>
</dbReference>
<dbReference type="KEGG" id="baus:BAnh1_04170"/>
<evidence type="ECO:0000313" key="2">
    <source>
        <dbReference type="Proteomes" id="UP000011729"/>
    </source>
</evidence>
<proteinExistence type="predicted"/>
<dbReference type="eggNOG" id="ENOG5033RPQ">
    <property type="taxonomic scope" value="Bacteria"/>
</dbReference>
<protein>
    <recommendedName>
        <fullName evidence="3">PF07598 family protein</fullName>
    </recommendedName>
</protein>
<dbReference type="Pfam" id="PF07598">
    <property type="entry name" value="DUF1561"/>
    <property type="match status" value="1"/>
</dbReference>
<dbReference type="OrthoDB" id="5313874at2"/>
<dbReference type="STRING" id="1094489.BAnh1_04170"/>
<dbReference type="HOGENOM" id="CLU_036280_0_0_5"/>
<dbReference type="Proteomes" id="UP000011729">
    <property type="component" value="Chromosome"/>
</dbReference>
<dbReference type="AlphaFoldDB" id="M1NSH6"/>
<sequence length="657" mass="73725">MRYNGALFFNLSGCSWQKESGVKFLSLFFVFLLSLNSLPSFSAPVPQVIQKPADEPGDRAIRIKAHNGGEYCYALAFVDGEGYVYLDNCSSQRVPFARYDVFQRIAWKIKDIWLCMTAPSSVTAIGGGATADWDYIKLRPCVINDANQRWVVKDNAFYTADEKFRVKDYKWYTYISKNAKDYYDHTLMMPTMDKWVKTIAMPGNMSFKTSLGWKYASGPSFFMYYISDNGSKAEVFDLYYNPENGHIARYFPSSGLLSCMAPQQSSSEEWNWVKWLFCNDNISATKDSGYWDISFLVGREGPILDSRGNLLRVTQYGSNWGVPYTAKPDYLRKDTQNSPTSEFVLDYDIERWNRYVAANAEDALPYCPAPGKEQNIPASKQRVKRTLPPDFQLDETWQRRLYATATTTTGARTVAGLCGACFLQAMQMVAELQENFPGPPRQRGYFFDPAPYRDPVRELERRFPFLHRALELANTLYDVSIVPGRSMVETNVMAATAVVQVALPMFSWERSSIAIGRDDILASIRGLLAQPPGTIWLALLGQTTASRRATRHVLPILRSRNGLIIIQTNFLATTGGFADFSRTLAEASHPEVILWQIGSGLPVNNFTTLRLTGPADRPLSVTISQNNCTGEGEGRRGSGGLPRSALVNQCASGRCPL</sequence>
<name>M1NSH6_BARAA</name>
<keyword evidence="2" id="KW-1185">Reference proteome</keyword>
<reference evidence="1 2" key="1">
    <citation type="journal article" date="2013" name="PLoS Genet.">
        <title>A gene transfer agent and a dynamic repertoire of secretion systems hold the keys to the explosive radiation of the emerging pathogen Bartonella.</title>
        <authorList>
            <person name="Guy L."/>
            <person name="Nystedt B."/>
            <person name="Toft C."/>
            <person name="Zaremba-Niedzwiedzka K."/>
            <person name="Berglund E.C."/>
            <person name="Granberg F."/>
            <person name="Naslund K."/>
            <person name="Eriksson A.S."/>
            <person name="Andersson S.G."/>
        </authorList>
    </citation>
    <scope>NUCLEOTIDE SEQUENCE [LARGE SCALE GENOMIC DNA]</scope>
    <source>
        <strain evidence="1 2">Aust/NH1</strain>
    </source>
</reference>
<dbReference type="PATRIC" id="fig|1094489.3.peg.519"/>
<dbReference type="RefSeq" id="WP_015397806.1">
    <property type="nucleotide sequence ID" value="NC_020300.1"/>
</dbReference>
<dbReference type="EMBL" id="CP003123">
    <property type="protein sequence ID" value="AGF74298.1"/>
    <property type="molecule type" value="Genomic_DNA"/>
</dbReference>
<organism evidence="1 2">
    <name type="scientific">Bartonella australis (strain Aust/NH1)</name>
    <dbReference type="NCBI Taxonomy" id="1094489"/>
    <lineage>
        <taxon>Bacteria</taxon>
        <taxon>Pseudomonadati</taxon>
        <taxon>Pseudomonadota</taxon>
        <taxon>Alphaproteobacteria</taxon>
        <taxon>Hyphomicrobiales</taxon>
        <taxon>Bartonellaceae</taxon>
        <taxon>Bartonella</taxon>
    </lineage>
</organism>
<evidence type="ECO:0000313" key="1">
    <source>
        <dbReference type="EMBL" id="AGF74298.1"/>
    </source>
</evidence>
<gene>
    <name evidence="1" type="ordered locus">BAnh1_04170</name>
</gene>